<keyword evidence="3" id="KW-1185">Reference proteome</keyword>
<comment type="caution">
    <text evidence="2">The sequence shown here is derived from an EMBL/GenBank/DDBJ whole genome shotgun (WGS) entry which is preliminary data.</text>
</comment>
<proteinExistence type="predicted"/>
<name>A0ABQ8TSI8_PERAM</name>
<feature type="region of interest" description="Disordered" evidence="1">
    <location>
        <begin position="87"/>
        <end position="148"/>
    </location>
</feature>
<accession>A0ABQ8TSI8</accession>
<organism evidence="2 3">
    <name type="scientific">Periplaneta americana</name>
    <name type="common">American cockroach</name>
    <name type="synonym">Blatta americana</name>
    <dbReference type="NCBI Taxonomy" id="6978"/>
    <lineage>
        <taxon>Eukaryota</taxon>
        <taxon>Metazoa</taxon>
        <taxon>Ecdysozoa</taxon>
        <taxon>Arthropoda</taxon>
        <taxon>Hexapoda</taxon>
        <taxon>Insecta</taxon>
        <taxon>Pterygota</taxon>
        <taxon>Neoptera</taxon>
        <taxon>Polyneoptera</taxon>
        <taxon>Dictyoptera</taxon>
        <taxon>Blattodea</taxon>
        <taxon>Blattoidea</taxon>
        <taxon>Blattidae</taxon>
        <taxon>Blattinae</taxon>
        <taxon>Periplaneta</taxon>
    </lineage>
</organism>
<sequence length="326" mass="38202">MTFKLRQGDVYPIRLYETDYMTADCTPDVHGEAQLLHLGTMDNLTPGQEIITNGLYKIGTKFYSRTNAEYALYQIIIHNVCGENQNHDKEKQDHYTNHDRDYKDHNKDHYNSHDMDHNKNHYKDDDRNHDMDHDNNKHRDKDKGPQRTRCTNCKRYELQYCALSVHLIRSLSRERPSYECGTRPRPRVESTIFQIIRIAAPVCNRRPEFECSGPQLEGSEFECSGPQLEGPEFECSGPQLEGPEFEYSGLSLKYDIINIGSFFYRKRNHIYETHYTLQCLLHCLKTSNATAAIGEKPKSLLLIEWKRSLYGINSIRSEYGKYCRKR</sequence>
<dbReference type="EMBL" id="JAJSOF020000003">
    <property type="protein sequence ID" value="KAJ4449635.1"/>
    <property type="molecule type" value="Genomic_DNA"/>
</dbReference>
<protein>
    <submittedName>
        <fullName evidence="2">Uncharacterized protein</fullName>
    </submittedName>
</protein>
<feature type="compositionally biased region" description="Basic and acidic residues" evidence="1">
    <location>
        <begin position="87"/>
        <end position="145"/>
    </location>
</feature>
<reference evidence="2 3" key="1">
    <citation type="journal article" date="2022" name="Allergy">
        <title>Genome assembly and annotation of Periplaneta americana reveal a comprehensive cockroach allergen profile.</title>
        <authorList>
            <person name="Wang L."/>
            <person name="Xiong Q."/>
            <person name="Saelim N."/>
            <person name="Wang L."/>
            <person name="Nong W."/>
            <person name="Wan A.T."/>
            <person name="Shi M."/>
            <person name="Liu X."/>
            <person name="Cao Q."/>
            <person name="Hui J.H.L."/>
            <person name="Sookrung N."/>
            <person name="Leung T.F."/>
            <person name="Tungtrongchitr A."/>
            <person name="Tsui S.K.W."/>
        </authorList>
    </citation>
    <scope>NUCLEOTIDE SEQUENCE [LARGE SCALE GENOMIC DNA]</scope>
    <source>
        <strain evidence="2">PWHHKU_190912</strain>
    </source>
</reference>
<dbReference type="Proteomes" id="UP001148838">
    <property type="component" value="Unassembled WGS sequence"/>
</dbReference>
<gene>
    <name evidence="2" type="ORF">ANN_01039</name>
</gene>
<evidence type="ECO:0000256" key="1">
    <source>
        <dbReference type="SAM" id="MobiDB-lite"/>
    </source>
</evidence>
<evidence type="ECO:0000313" key="2">
    <source>
        <dbReference type="EMBL" id="KAJ4449635.1"/>
    </source>
</evidence>
<evidence type="ECO:0000313" key="3">
    <source>
        <dbReference type="Proteomes" id="UP001148838"/>
    </source>
</evidence>